<dbReference type="GO" id="GO:0005737">
    <property type="term" value="C:cytoplasm"/>
    <property type="evidence" value="ECO:0007669"/>
    <property type="project" value="UniProtKB-SubCell"/>
</dbReference>
<dbReference type="InterPro" id="IPR035996">
    <property type="entry name" value="4pyrrol_Methylase_sf"/>
</dbReference>
<comment type="function">
    <text evidence="6">Catalyzes the 2'-O-methylation of the ribose of cytidine 1402 (C1402) in 16S rRNA.</text>
</comment>
<keyword evidence="9" id="KW-1185">Reference proteome</keyword>
<evidence type="ECO:0000259" key="7">
    <source>
        <dbReference type="Pfam" id="PF00590"/>
    </source>
</evidence>
<dbReference type="InterPro" id="IPR014777">
    <property type="entry name" value="4pyrrole_Mease_sub1"/>
</dbReference>
<dbReference type="SUPFAM" id="SSF53790">
    <property type="entry name" value="Tetrapyrrole methylase"/>
    <property type="match status" value="1"/>
</dbReference>
<keyword evidence="2 6" id="KW-0698">rRNA processing</keyword>
<dbReference type="InterPro" id="IPR014776">
    <property type="entry name" value="4pyrrole_Mease_sub2"/>
</dbReference>
<evidence type="ECO:0000256" key="2">
    <source>
        <dbReference type="ARBA" id="ARBA00022552"/>
    </source>
</evidence>
<dbReference type="Pfam" id="PF00590">
    <property type="entry name" value="TP_methylase"/>
    <property type="match status" value="1"/>
</dbReference>
<evidence type="ECO:0000256" key="6">
    <source>
        <dbReference type="HAMAP-Rule" id="MF_01877"/>
    </source>
</evidence>
<dbReference type="PANTHER" id="PTHR46111:SF1">
    <property type="entry name" value="RIBOSOMAL RNA SMALL SUBUNIT METHYLTRANSFERASE I"/>
    <property type="match status" value="1"/>
</dbReference>
<dbReference type="Gene3D" id="3.30.950.10">
    <property type="entry name" value="Methyltransferase, Cobalt-precorrin-4 Transmethylase, Domain 2"/>
    <property type="match status" value="1"/>
</dbReference>
<gene>
    <name evidence="6 8" type="primary">rsmI</name>
    <name evidence="8" type="ORF">EG856_02045</name>
</gene>
<sequence length="242" mass="27761">MSKIYIVGTPIGNLEDITLRALRILNTVDLIACEDTRVSLKLLNHFNIANKKLISYSKINEDKSAEYIVDFLSKENKNLALICDAGMPMISDPGFELINLARQKNIDIILIPGVNAAISAFVLSSLSNTFSFHGFPKEKRGQRQEQIKQLSINTAHIFYVSPHKLTSFLDDLELIWNDRLYLFIVRELTKLHESIYYGNIEKIRRDLTNSSLKGEFTIVVKIEQQQRKKVNKYSHFSKINLT</sequence>
<dbReference type="HAMAP" id="MF_01877">
    <property type="entry name" value="16SrRNA_methyltr_I"/>
    <property type="match status" value="1"/>
</dbReference>
<comment type="subcellular location">
    <subcellularLocation>
        <location evidence="6">Cytoplasm</location>
    </subcellularLocation>
</comment>
<protein>
    <recommendedName>
        <fullName evidence="6">Ribosomal RNA small subunit methyltransferase I</fullName>
        <ecNumber evidence="6">2.1.1.198</ecNumber>
    </recommendedName>
    <alternativeName>
        <fullName evidence="6">16S rRNA 2'-O-ribose C1402 methyltransferase</fullName>
    </alternativeName>
    <alternativeName>
        <fullName evidence="6">rRNA (cytidine-2'-O-)-methyltransferase RsmI</fullName>
    </alternativeName>
</protein>
<reference evidence="8 9" key="1">
    <citation type="submission" date="2019-01" db="EMBL/GenBank/DDBJ databases">
        <title>Complete sequence and annotation of the Mycoplasma phocirhinis strain 852T genome.</title>
        <authorList>
            <person name="Frasca S.Jr."/>
            <person name="Kutish G.F."/>
            <person name="Castellanos Gell J."/>
            <person name="Michaels D.L."/>
            <person name="Brown D.R."/>
        </authorList>
    </citation>
    <scope>NUCLEOTIDE SEQUENCE [LARGE SCALE GENOMIC DNA]</scope>
    <source>
        <strain evidence="8 9">852</strain>
    </source>
</reference>
<feature type="domain" description="Tetrapyrrole methylase" evidence="7">
    <location>
        <begin position="3"/>
        <end position="203"/>
    </location>
</feature>
<dbReference type="EC" id="2.1.1.198" evidence="6"/>
<keyword evidence="1 6" id="KW-0963">Cytoplasm</keyword>
<dbReference type="Proteomes" id="UP000289326">
    <property type="component" value="Chromosome"/>
</dbReference>
<evidence type="ECO:0000256" key="4">
    <source>
        <dbReference type="ARBA" id="ARBA00022679"/>
    </source>
</evidence>
<keyword evidence="5 6" id="KW-0949">S-adenosyl-L-methionine</keyword>
<evidence type="ECO:0000256" key="5">
    <source>
        <dbReference type="ARBA" id="ARBA00022691"/>
    </source>
</evidence>
<dbReference type="GO" id="GO:0070677">
    <property type="term" value="F:rRNA (cytosine-2'-O-)-methyltransferase activity"/>
    <property type="evidence" value="ECO:0007669"/>
    <property type="project" value="UniProtKB-UniRule"/>
</dbReference>
<accession>A0A4P6MPM6</accession>
<dbReference type="AlphaFoldDB" id="A0A4P6MPM6"/>
<comment type="catalytic activity">
    <reaction evidence="6">
        <text>cytidine(1402) in 16S rRNA + S-adenosyl-L-methionine = 2'-O-methylcytidine(1402) in 16S rRNA + S-adenosyl-L-homocysteine + H(+)</text>
        <dbReference type="Rhea" id="RHEA:42924"/>
        <dbReference type="Rhea" id="RHEA-COMP:10285"/>
        <dbReference type="Rhea" id="RHEA-COMP:10286"/>
        <dbReference type="ChEBI" id="CHEBI:15378"/>
        <dbReference type="ChEBI" id="CHEBI:57856"/>
        <dbReference type="ChEBI" id="CHEBI:59789"/>
        <dbReference type="ChEBI" id="CHEBI:74495"/>
        <dbReference type="ChEBI" id="CHEBI:82748"/>
        <dbReference type="EC" id="2.1.1.198"/>
    </reaction>
</comment>
<dbReference type="RefSeq" id="WP_130429473.1">
    <property type="nucleotide sequence ID" value="NZ_CP034841.1"/>
</dbReference>
<evidence type="ECO:0000256" key="1">
    <source>
        <dbReference type="ARBA" id="ARBA00022490"/>
    </source>
</evidence>
<name>A0A4P6MPM6_9BACT</name>
<dbReference type="KEGG" id="mphi:EG856_02045"/>
<dbReference type="PIRSF" id="PIRSF005917">
    <property type="entry name" value="MTase_YraL"/>
    <property type="match status" value="1"/>
</dbReference>
<dbReference type="OrthoDB" id="9809084at2"/>
<evidence type="ECO:0000256" key="3">
    <source>
        <dbReference type="ARBA" id="ARBA00022603"/>
    </source>
</evidence>
<organism evidence="8 9">
    <name type="scientific">Mycoplasmopsis phocirhinis</name>
    <dbReference type="NCBI Taxonomy" id="142650"/>
    <lineage>
        <taxon>Bacteria</taxon>
        <taxon>Bacillati</taxon>
        <taxon>Mycoplasmatota</taxon>
        <taxon>Mycoplasmoidales</taxon>
        <taxon>Metamycoplasmataceae</taxon>
        <taxon>Mycoplasmopsis</taxon>
    </lineage>
</organism>
<dbReference type="CDD" id="cd11648">
    <property type="entry name" value="RsmI"/>
    <property type="match status" value="1"/>
</dbReference>
<comment type="similarity">
    <text evidence="6">Belongs to the methyltransferase superfamily. RsmI family.</text>
</comment>
<proteinExistence type="inferred from homology"/>
<dbReference type="InterPro" id="IPR008189">
    <property type="entry name" value="rRNA_ssu_MeTfrase_I"/>
</dbReference>
<dbReference type="NCBIfam" id="TIGR00096">
    <property type="entry name" value="16S rRNA (cytidine(1402)-2'-O)-methyltransferase"/>
    <property type="match status" value="1"/>
</dbReference>
<dbReference type="InterPro" id="IPR000878">
    <property type="entry name" value="4pyrrol_Mease"/>
</dbReference>
<dbReference type="EMBL" id="CP034841">
    <property type="protein sequence ID" value="QBF34696.1"/>
    <property type="molecule type" value="Genomic_DNA"/>
</dbReference>
<dbReference type="FunFam" id="3.40.1010.10:FF:000007">
    <property type="entry name" value="Ribosomal RNA small subunit methyltransferase I"/>
    <property type="match status" value="1"/>
</dbReference>
<dbReference type="PANTHER" id="PTHR46111">
    <property type="entry name" value="RIBOSOMAL RNA SMALL SUBUNIT METHYLTRANSFERASE I"/>
    <property type="match status" value="1"/>
</dbReference>
<evidence type="ECO:0000313" key="8">
    <source>
        <dbReference type="EMBL" id="QBF34696.1"/>
    </source>
</evidence>
<keyword evidence="4 6" id="KW-0808">Transferase</keyword>
<dbReference type="Gene3D" id="3.40.1010.10">
    <property type="entry name" value="Cobalt-precorrin-4 Transmethylase, Domain 1"/>
    <property type="match status" value="1"/>
</dbReference>
<keyword evidence="3 6" id="KW-0489">Methyltransferase</keyword>
<evidence type="ECO:0000313" key="9">
    <source>
        <dbReference type="Proteomes" id="UP000289326"/>
    </source>
</evidence>